<dbReference type="EC" id="3.6.4.12" evidence="11"/>
<dbReference type="GO" id="GO:0003688">
    <property type="term" value="F:DNA replication origin binding"/>
    <property type="evidence" value="ECO:0007669"/>
    <property type="project" value="UniProtKB-ARBA"/>
</dbReference>
<evidence type="ECO:0000256" key="6">
    <source>
        <dbReference type="ARBA" id="ARBA00022806"/>
    </source>
</evidence>
<dbReference type="InterPro" id="IPR018525">
    <property type="entry name" value="MCM_CS"/>
</dbReference>
<dbReference type="InterPro" id="IPR001208">
    <property type="entry name" value="MCM_dom"/>
</dbReference>
<dbReference type="Gene3D" id="2.40.50.140">
    <property type="entry name" value="Nucleic acid-binding proteins"/>
    <property type="match status" value="1"/>
</dbReference>
<dbReference type="PRINTS" id="PR01657">
    <property type="entry name" value="MCMFAMILY"/>
</dbReference>
<feature type="region of interest" description="Disordered" evidence="12">
    <location>
        <begin position="745"/>
        <end position="784"/>
    </location>
</feature>
<evidence type="ECO:0000256" key="12">
    <source>
        <dbReference type="SAM" id="MobiDB-lite"/>
    </source>
</evidence>
<evidence type="ECO:0000313" key="14">
    <source>
        <dbReference type="EMBL" id="SSD59566.1"/>
    </source>
</evidence>
<dbReference type="Proteomes" id="UP000262825">
    <property type="component" value="Unassembled WGS sequence"/>
</dbReference>
<dbReference type="EMBL" id="UFAJ01000163">
    <property type="protein sequence ID" value="SSD59566.1"/>
    <property type="molecule type" value="Genomic_DNA"/>
</dbReference>
<keyword evidence="8 10" id="KW-0238">DNA-binding</keyword>
<dbReference type="GO" id="GO:0005524">
    <property type="term" value="F:ATP binding"/>
    <property type="evidence" value="ECO:0007669"/>
    <property type="project" value="UniProtKB-UniRule"/>
</dbReference>
<keyword evidence="15" id="KW-1185">Reference proteome</keyword>
<dbReference type="GO" id="GO:0006271">
    <property type="term" value="P:DNA strand elongation involved in DNA replication"/>
    <property type="evidence" value="ECO:0007669"/>
    <property type="project" value="TreeGrafter"/>
</dbReference>
<dbReference type="SUPFAM" id="SSF52540">
    <property type="entry name" value="P-loop containing nucleoside triphosphate hydrolases"/>
    <property type="match status" value="1"/>
</dbReference>
<keyword evidence="9 11" id="KW-0539">Nucleus</keyword>
<dbReference type="InterPro" id="IPR003593">
    <property type="entry name" value="AAA+_ATPase"/>
</dbReference>
<accession>A0A376B4E1</accession>
<dbReference type="GO" id="GO:0003697">
    <property type="term" value="F:single-stranded DNA binding"/>
    <property type="evidence" value="ECO:0007669"/>
    <property type="project" value="TreeGrafter"/>
</dbReference>
<evidence type="ECO:0000313" key="15">
    <source>
        <dbReference type="Proteomes" id="UP000262825"/>
    </source>
</evidence>
<evidence type="ECO:0000256" key="3">
    <source>
        <dbReference type="ARBA" id="ARBA00022705"/>
    </source>
</evidence>
<comment type="subunit">
    <text evidence="11">Component of the MCM2-7 complex.</text>
</comment>
<evidence type="ECO:0000256" key="9">
    <source>
        <dbReference type="ARBA" id="ARBA00023242"/>
    </source>
</evidence>
<dbReference type="InterPro" id="IPR033762">
    <property type="entry name" value="MCM_OB"/>
</dbReference>
<dbReference type="SMART" id="SM00350">
    <property type="entry name" value="MCM"/>
    <property type="match status" value="1"/>
</dbReference>
<feature type="region of interest" description="Disordered" evidence="12">
    <location>
        <begin position="839"/>
        <end position="872"/>
    </location>
</feature>
<dbReference type="PRINTS" id="PR01659">
    <property type="entry name" value="MCMPROTEIN3"/>
</dbReference>
<dbReference type="AlphaFoldDB" id="A0A376B4E1"/>
<comment type="subcellular location">
    <subcellularLocation>
        <location evidence="1 11">Nucleus</location>
    </subcellularLocation>
</comment>
<evidence type="ECO:0000256" key="1">
    <source>
        <dbReference type="ARBA" id="ARBA00004123"/>
    </source>
</evidence>
<evidence type="ECO:0000256" key="7">
    <source>
        <dbReference type="ARBA" id="ARBA00022840"/>
    </source>
</evidence>
<reference evidence="15" key="1">
    <citation type="submission" date="2018-06" db="EMBL/GenBank/DDBJ databases">
        <authorList>
            <person name="Guldener U."/>
        </authorList>
    </citation>
    <scope>NUCLEOTIDE SEQUENCE [LARGE SCALE GENOMIC DNA]</scope>
    <source>
        <strain evidence="15">UTAD17</strain>
    </source>
</reference>
<evidence type="ECO:0000256" key="2">
    <source>
        <dbReference type="ARBA" id="ARBA00008010"/>
    </source>
</evidence>
<feature type="domain" description="MCM C-terminal AAA(+) ATPase" evidence="13">
    <location>
        <begin position="363"/>
        <end position="569"/>
    </location>
</feature>
<dbReference type="InterPro" id="IPR031327">
    <property type="entry name" value="MCM"/>
</dbReference>
<keyword evidence="7 10" id="KW-0067">ATP-binding</keyword>
<dbReference type="PANTHER" id="PTHR11630">
    <property type="entry name" value="DNA REPLICATION LICENSING FACTOR MCM FAMILY MEMBER"/>
    <property type="match status" value="1"/>
</dbReference>
<dbReference type="Gene3D" id="2.20.28.10">
    <property type="match status" value="1"/>
</dbReference>
<dbReference type="GO" id="GO:0000727">
    <property type="term" value="P:double-strand break repair via break-induced replication"/>
    <property type="evidence" value="ECO:0007669"/>
    <property type="project" value="UniProtKB-ARBA"/>
</dbReference>
<dbReference type="Pfam" id="PF00493">
    <property type="entry name" value="MCM"/>
    <property type="match status" value="1"/>
</dbReference>
<keyword evidence="5 11" id="KW-0378">Hydrolase</keyword>
<dbReference type="GO" id="GO:0006279">
    <property type="term" value="P:premeiotic DNA replication"/>
    <property type="evidence" value="ECO:0007669"/>
    <property type="project" value="UniProtKB-ARBA"/>
</dbReference>
<evidence type="ECO:0000256" key="4">
    <source>
        <dbReference type="ARBA" id="ARBA00022741"/>
    </source>
</evidence>
<dbReference type="GO" id="GO:0043596">
    <property type="term" value="C:nuclear replication fork"/>
    <property type="evidence" value="ECO:0007669"/>
    <property type="project" value="UniProtKB-ARBA"/>
</dbReference>
<dbReference type="PROSITE" id="PS50051">
    <property type="entry name" value="MCM_2"/>
    <property type="match status" value="1"/>
</dbReference>
<dbReference type="CDD" id="cd17754">
    <property type="entry name" value="MCM3"/>
    <property type="match status" value="1"/>
</dbReference>
<sequence length="944" mass="104603">MSAITAPLPSVPPASTFDPALITGDALFNDRVRRFQEFFDIYSEYKDKIKSIQLYNENNNDNLLEDDDHYMVDDDIGGGKKKSYNNDFEPLPLRITISTDELLQFDPAIWNGVLNEPCEYIPALEQAVTNIASLVSEVGSSNFQEALSWSVSFRGAFGANSITPRTLNAYYLNKLISIQGIITKTSLIRPKLTKSVHYAPEASRFYYRNYKDSTSSLTTQISSAVTGYSTAPIYPTEDDEGNKLITEYGWSEYNDHQRLTIQEMPELSPPGQLPRHCEIIVDNDLVDTCKPGDRVCIIGVYKSTGGGGLQDKKGLVGLTGFQTFILANTVYQLHARSTGVSSVEILNDIDIQNIVKMGKRKDIFALLSQSLAPSIYGHDMIKKAVLLMLLGGVEKNLPNGSHLRGDINILMVGDPSTAKSQILRFVLNTAPLAIATTGRGSSGVGLTAAVTTDKETGERKLEAGAMVLADRGIVCIDEFDKMNEVDRVAIHEVMEQQTVTIAKAGIHTTLNARCSVIAAANPIMGQYNINRDPHHNIALPDSLLSRFDLLFVVTDDINDIRDRHISEHVLRTHRYIPPGYLEGEPVREHLNLTLALGDSQVDGGDDSNEDEDVEDGKIFEKFNPLLHAGAKLAINKGDHNGSDIPLIVTIKFLRKYIQYAKERVVPQLSQEATDVIVKTYSDLRNDINGTSNTKGLPITARTLETLIRLSSAHAKVRLSKTVEKRDALIACQLLRFALLGEEQDGEDIEDSTSPYKKSADEGSPKKKPKPSIKSNSKDVEENDLTSSVAKRDLFVSSPSTRLYPDENDIETRLSKGLTLSPKAKEQLTERNILSPRKNINVQEGAFSATASPLKRRGPEDNESENETSTDHISSERLHIFSEIFVKLIATDILQDGCPREKLFSIVNKEIEASPFTPQEFNACIKYFIEKDNIMEAEDDVIFVV</sequence>
<dbReference type="Gene3D" id="3.30.1640.10">
    <property type="entry name" value="mini-chromosome maintenance (MCM) complex, chain A, domain 1"/>
    <property type="match status" value="1"/>
</dbReference>
<dbReference type="SUPFAM" id="SSF50249">
    <property type="entry name" value="Nucleic acid-binding proteins"/>
    <property type="match status" value="1"/>
</dbReference>
<dbReference type="VEuPathDB" id="FungiDB:SCODWIG_01327"/>
<dbReference type="GO" id="GO:1902975">
    <property type="term" value="P:mitotic DNA replication initiation"/>
    <property type="evidence" value="ECO:0007669"/>
    <property type="project" value="TreeGrafter"/>
</dbReference>
<dbReference type="InterPro" id="IPR027417">
    <property type="entry name" value="P-loop_NTPase"/>
</dbReference>
<comment type="catalytic activity">
    <reaction evidence="11">
        <text>ATP + H2O = ADP + phosphate + H(+)</text>
        <dbReference type="Rhea" id="RHEA:13065"/>
        <dbReference type="ChEBI" id="CHEBI:15377"/>
        <dbReference type="ChEBI" id="CHEBI:15378"/>
        <dbReference type="ChEBI" id="CHEBI:30616"/>
        <dbReference type="ChEBI" id="CHEBI:43474"/>
        <dbReference type="ChEBI" id="CHEBI:456216"/>
        <dbReference type="EC" id="3.6.4.12"/>
    </reaction>
</comment>
<dbReference type="Pfam" id="PF17855">
    <property type="entry name" value="MCM_lid"/>
    <property type="match status" value="1"/>
</dbReference>
<evidence type="ECO:0000256" key="8">
    <source>
        <dbReference type="ARBA" id="ARBA00023125"/>
    </source>
</evidence>
<keyword evidence="6 11" id="KW-0347">Helicase</keyword>
<dbReference type="GO" id="GO:0006267">
    <property type="term" value="P:pre-replicative complex assembly involved in nuclear cell cycle DNA replication"/>
    <property type="evidence" value="ECO:0007669"/>
    <property type="project" value="UniProtKB-ARBA"/>
</dbReference>
<proteinExistence type="inferred from homology"/>
<dbReference type="PANTHER" id="PTHR11630:SF46">
    <property type="entry name" value="DNA REPLICATION LICENSING FACTOR MCM3-RELATED"/>
    <property type="match status" value="1"/>
</dbReference>
<dbReference type="Pfam" id="PF23191">
    <property type="entry name" value="WHD_MCM3_C"/>
    <property type="match status" value="1"/>
</dbReference>
<comment type="function">
    <text evidence="11">Acts as component of the MCM2-7 complex (MCM complex) which is the replicative helicase essential for 'once per cell cycle' DNA replication initiation and elongation in eukaryotic cells. The active ATPase sites in the MCM2-7 ring are formed through the interaction surfaces of two neighboring subunits such that a critical structure of a conserved arginine finger motif is provided in trans relative to the ATP-binding site of the Walker A box of the adjacent subunit. The six ATPase active sites, however, are likely to contribute differentially to the complex helicase activity.</text>
</comment>
<organism evidence="14 15">
    <name type="scientific">Saccharomycodes ludwigii</name>
    <dbReference type="NCBI Taxonomy" id="36035"/>
    <lineage>
        <taxon>Eukaryota</taxon>
        <taxon>Fungi</taxon>
        <taxon>Dikarya</taxon>
        <taxon>Ascomycota</taxon>
        <taxon>Saccharomycotina</taxon>
        <taxon>Saccharomycetes</taxon>
        <taxon>Saccharomycodales</taxon>
        <taxon>Saccharomycodaceae</taxon>
        <taxon>Saccharomycodes</taxon>
    </lineage>
</organism>
<name>A0A376B4E1_9ASCO</name>
<dbReference type="Pfam" id="PF17207">
    <property type="entry name" value="MCM_OB"/>
    <property type="match status" value="1"/>
</dbReference>
<evidence type="ECO:0000259" key="13">
    <source>
        <dbReference type="PROSITE" id="PS50051"/>
    </source>
</evidence>
<dbReference type="GO" id="GO:0042555">
    <property type="term" value="C:MCM complex"/>
    <property type="evidence" value="ECO:0007669"/>
    <property type="project" value="UniProtKB-UniRule"/>
</dbReference>
<evidence type="ECO:0000256" key="11">
    <source>
        <dbReference type="RuleBase" id="RU368061"/>
    </source>
</evidence>
<dbReference type="GO" id="GO:0005656">
    <property type="term" value="C:nuclear pre-replicative complex"/>
    <property type="evidence" value="ECO:0007669"/>
    <property type="project" value="UniProtKB-ARBA"/>
</dbReference>
<gene>
    <name evidence="14" type="ORF">SCODWIG_01327</name>
</gene>
<dbReference type="InterPro" id="IPR008046">
    <property type="entry name" value="Mcm3"/>
</dbReference>
<dbReference type="InterPro" id="IPR056575">
    <property type="entry name" value="WH_MCM3_C"/>
</dbReference>
<comment type="similarity">
    <text evidence="2 10">Belongs to the MCM family.</text>
</comment>
<dbReference type="Gene3D" id="3.40.50.300">
    <property type="entry name" value="P-loop containing nucleotide triphosphate hydrolases"/>
    <property type="match status" value="1"/>
</dbReference>
<evidence type="ECO:0000256" key="5">
    <source>
        <dbReference type="ARBA" id="ARBA00022801"/>
    </source>
</evidence>
<evidence type="ECO:0000256" key="10">
    <source>
        <dbReference type="RuleBase" id="RU004070"/>
    </source>
</evidence>
<dbReference type="PROSITE" id="PS00847">
    <property type="entry name" value="MCM_1"/>
    <property type="match status" value="1"/>
</dbReference>
<dbReference type="GO" id="GO:0016787">
    <property type="term" value="F:hydrolase activity"/>
    <property type="evidence" value="ECO:0007669"/>
    <property type="project" value="UniProtKB-KW"/>
</dbReference>
<protein>
    <recommendedName>
        <fullName evidence="11">DNA replication licensing factor MCM3</fullName>
        <ecNumber evidence="11">3.6.4.12</ecNumber>
    </recommendedName>
</protein>
<dbReference type="InterPro" id="IPR041562">
    <property type="entry name" value="MCM_lid"/>
</dbReference>
<dbReference type="InterPro" id="IPR012340">
    <property type="entry name" value="NA-bd_OB-fold"/>
</dbReference>
<dbReference type="SMART" id="SM00382">
    <property type="entry name" value="AAA"/>
    <property type="match status" value="1"/>
</dbReference>
<keyword evidence="4 10" id="KW-0547">Nucleotide-binding</keyword>
<keyword evidence="3 11" id="KW-0235">DNA replication</keyword>
<dbReference type="GO" id="GO:0017116">
    <property type="term" value="F:single-stranded DNA helicase activity"/>
    <property type="evidence" value="ECO:0007669"/>
    <property type="project" value="TreeGrafter"/>
</dbReference>
<dbReference type="GO" id="GO:0071162">
    <property type="term" value="C:CMG complex"/>
    <property type="evidence" value="ECO:0007669"/>
    <property type="project" value="UniProtKB-ARBA"/>
</dbReference>